<dbReference type="CDD" id="cd01166">
    <property type="entry name" value="KdgK"/>
    <property type="match status" value="1"/>
</dbReference>
<evidence type="ECO:0000259" key="5">
    <source>
        <dbReference type="Pfam" id="PF00294"/>
    </source>
</evidence>
<dbReference type="GO" id="GO:0006796">
    <property type="term" value="P:phosphate-containing compound metabolic process"/>
    <property type="evidence" value="ECO:0007669"/>
    <property type="project" value="UniProtKB-ARBA"/>
</dbReference>
<reference evidence="6 7" key="1">
    <citation type="submission" date="2017-11" db="EMBL/GenBank/DDBJ databases">
        <title>Isolation and Characterization of Family Methanocellaceae Species from Potential Methane Hydrate Area Offshore Southwestern Taiwan.</title>
        <authorList>
            <person name="Zhang W.-L."/>
            <person name="Chen W.-C."/>
            <person name="Lai M.-C."/>
            <person name="Chen S.-C."/>
        </authorList>
    </citation>
    <scope>NUCLEOTIDE SEQUENCE [LARGE SCALE GENOMIC DNA]</scope>
    <source>
        <strain evidence="6 7">CWC-04</strain>
    </source>
</reference>
<organism evidence="6 7">
    <name type="scientific">Methanooceanicella nereidis</name>
    <dbReference type="NCBI Taxonomy" id="2052831"/>
    <lineage>
        <taxon>Archaea</taxon>
        <taxon>Methanobacteriati</taxon>
        <taxon>Methanobacteriota</taxon>
        <taxon>Stenosarchaea group</taxon>
        <taxon>Methanomicrobia</taxon>
        <taxon>Methanocellales</taxon>
        <taxon>Methanocellaceae</taxon>
        <taxon>Methanooceanicella</taxon>
    </lineage>
</organism>
<keyword evidence="3 4" id="KW-0418">Kinase</keyword>
<evidence type="ECO:0000256" key="4">
    <source>
        <dbReference type="RuleBase" id="RU003704"/>
    </source>
</evidence>
<dbReference type="Proteomes" id="UP001320159">
    <property type="component" value="Unassembled WGS sequence"/>
</dbReference>
<evidence type="ECO:0000313" key="6">
    <source>
        <dbReference type="EMBL" id="MCD1295137.1"/>
    </source>
</evidence>
<dbReference type="InterPro" id="IPR011611">
    <property type="entry name" value="PfkB_dom"/>
</dbReference>
<keyword evidence="7" id="KW-1185">Reference proteome</keyword>
<dbReference type="PANTHER" id="PTHR10584">
    <property type="entry name" value="SUGAR KINASE"/>
    <property type="match status" value="1"/>
</dbReference>
<evidence type="ECO:0000313" key="7">
    <source>
        <dbReference type="Proteomes" id="UP001320159"/>
    </source>
</evidence>
<proteinExistence type="inferred from homology"/>
<evidence type="ECO:0000256" key="3">
    <source>
        <dbReference type="ARBA" id="ARBA00022777"/>
    </source>
</evidence>
<keyword evidence="2 4" id="KW-0808">Transferase</keyword>
<dbReference type="RefSeq" id="WP_230741987.1">
    <property type="nucleotide sequence ID" value="NZ_PGCK01000007.1"/>
</dbReference>
<dbReference type="GO" id="GO:0016301">
    <property type="term" value="F:kinase activity"/>
    <property type="evidence" value="ECO:0007669"/>
    <property type="project" value="UniProtKB-KW"/>
</dbReference>
<dbReference type="InterPro" id="IPR029056">
    <property type="entry name" value="Ribokinase-like"/>
</dbReference>
<evidence type="ECO:0000256" key="2">
    <source>
        <dbReference type="ARBA" id="ARBA00022679"/>
    </source>
</evidence>
<dbReference type="PRINTS" id="PR00990">
    <property type="entry name" value="RIBOKINASE"/>
</dbReference>
<dbReference type="InterPro" id="IPR002173">
    <property type="entry name" value="Carboh/pur_kinase_PfkB_CS"/>
</dbReference>
<protein>
    <submittedName>
        <fullName evidence="6">Carbohydrate kinase family protein</fullName>
    </submittedName>
</protein>
<feature type="domain" description="Carbohydrate kinase PfkB" evidence="5">
    <location>
        <begin position="5"/>
        <end position="294"/>
    </location>
</feature>
<comment type="caution">
    <text evidence="6">The sequence shown here is derived from an EMBL/GenBank/DDBJ whole genome shotgun (WGS) entry which is preliminary data.</text>
</comment>
<accession>A0AAP2W6C5</accession>
<dbReference type="AlphaFoldDB" id="A0AAP2W6C5"/>
<dbReference type="InterPro" id="IPR002139">
    <property type="entry name" value="Ribo/fructo_kinase"/>
</dbReference>
<dbReference type="PANTHER" id="PTHR10584:SF167">
    <property type="entry name" value="PFKB DOMAIN PROTEIN"/>
    <property type="match status" value="1"/>
</dbReference>
<gene>
    <name evidence="6" type="ORF">CUJ83_09015</name>
</gene>
<dbReference type="Gene3D" id="3.40.1190.20">
    <property type="match status" value="1"/>
</dbReference>
<dbReference type="EMBL" id="PGCK01000007">
    <property type="protein sequence ID" value="MCD1295137.1"/>
    <property type="molecule type" value="Genomic_DNA"/>
</dbReference>
<comment type="similarity">
    <text evidence="1 4">Belongs to the carbohydrate kinase PfkB family.</text>
</comment>
<dbReference type="PROSITE" id="PS00584">
    <property type="entry name" value="PFKB_KINASES_2"/>
    <property type="match status" value="1"/>
</dbReference>
<evidence type="ECO:0000256" key="1">
    <source>
        <dbReference type="ARBA" id="ARBA00010688"/>
    </source>
</evidence>
<sequence length="316" mass="34384">MPKPRIATIGDVNVDLITRIDKMPALGKQVVTDNFEVHGGGCSANFALSCARLGMDIRLFGKVGDDVFGSYVLIELEDNKVNTKNVKLTNNKTGVTVAIVEGIERSFISFRGENSTFNINDIDISKIEADIVHLPSYYLLESLRPDYSSLIDVLHRAGIKVSFDTGWDPMGFIKETTEPLFDILPKTDIFVPNIDEARKILGVKETMKPEKVADILLGMGIKVAAIKMGRNGSLIASKDMMEMVPAFDVKVVDTTGAGDNFNAGFISAYISGKDLRMCAIIGSATAALKVGGVGWSTYATRDQVNAFLKERGYEGL</sequence>
<dbReference type="SUPFAM" id="SSF53613">
    <property type="entry name" value="Ribokinase-like"/>
    <property type="match status" value="1"/>
</dbReference>
<dbReference type="Pfam" id="PF00294">
    <property type="entry name" value="PfkB"/>
    <property type="match status" value="1"/>
</dbReference>
<name>A0AAP2W6C5_9EURY</name>